<dbReference type="SUPFAM" id="SSF81330">
    <property type="entry name" value="Gated mechanosensitive channel"/>
    <property type="match status" value="1"/>
</dbReference>
<feature type="transmembrane region" description="Helical" evidence="11">
    <location>
        <begin position="21"/>
        <end position="50"/>
    </location>
</feature>
<keyword evidence="8 11" id="KW-0406">Ion transport</keyword>
<gene>
    <name evidence="11" type="primary">mscL</name>
    <name evidence="12" type="ordered locus">Smon_0756</name>
</gene>
<keyword evidence="11" id="KW-0997">Cell inner membrane</keyword>
<evidence type="ECO:0000256" key="10">
    <source>
        <dbReference type="ARBA" id="ARBA00023303"/>
    </source>
</evidence>
<keyword evidence="10 11" id="KW-0407">Ion channel</keyword>
<evidence type="ECO:0000256" key="7">
    <source>
        <dbReference type="ARBA" id="ARBA00022989"/>
    </source>
</evidence>
<evidence type="ECO:0000313" key="13">
    <source>
        <dbReference type="Proteomes" id="UP000002072"/>
    </source>
</evidence>
<evidence type="ECO:0000256" key="3">
    <source>
        <dbReference type="ARBA" id="ARBA00011255"/>
    </source>
</evidence>
<dbReference type="STRING" id="519441.Smon_0756"/>
<evidence type="ECO:0000256" key="4">
    <source>
        <dbReference type="ARBA" id="ARBA00022448"/>
    </source>
</evidence>
<dbReference type="InterPro" id="IPR019823">
    <property type="entry name" value="Mechanosensitive_channel_CS"/>
</dbReference>
<sequence length="132" mass="14591">MLKEFKEFIARGNILDLAIGVIIGGAFGKIVASLVNDIIMPIIGVILGNVNFKTLQFVLKPAEGDTPALAINYGMFIQNVVDFLIIAIVIFTILKTLMKFKKEKPVEKPAPAEPVLTKDQELLIEIRDLLKK</sequence>
<name>D1AY50_STRM9</name>
<dbReference type="NCBIfam" id="TIGR00220">
    <property type="entry name" value="mscL"/>
    <property type="match status" value="1"/>
</dbReference>
<dbReference type="InterPro" id="IPR001185">
    <property type="entry name" value="MS_channel"/>
</dbReference>
<evidence type="ECO:0000256" key="1">
    <source>
        <dbReference type="ARBA" id="ARBA00004651"/>
    </source>
</evidence>
<dbReference type="HOGENOM" id="CLU_095787_0_0_0"/>
<feature type="transmembrane region" description="Helical" evidence="11">
    <location>
        <begin position="70"/>
        <end position="94"/>
    </location>
</feature>
<comment type="function">
    <text evidence="11">Channel that opens in response to stretch forces in the membrane lipid bilayer. May participate in the regulation of osmotic pressure changes within the cell.</text>
</comment>
<dbReference type="RefSeq" id="WP_012858777.1">
    <property type="nucleotide sequence ID" value="NC_013515.1"/>
</dbReference>
<keyword evidence="13" id="KW-1185">Reference proteome</keyword>
<dbReference type="AlphaFoldDB" id="D1AY50"/>
<keyword evidence="4 11" id="KW-0813">Transport</keyword>
<comment type="subcellular location">
    <subcellularLocation>
        <location evidence="11">Cell inner membrane</location>
        <topology evidence="11">Multi-pass membrane protein</topology>
    </subcellularLocation>
    <subcellularLocation>
        <location evidence="1">Cell membrane</location>
        <topology evidence="1">Multi-pass membrane protein</topology>
    </subcellularLocation>
</comment>
<dbReference type="GO" id="GO:0008381">
    <property type="term" value="F:mechanosensitive monoatomic ion channel activity"/>
    <property type="evidence" value="ECO:0007669"/>
    <property type="project" value="UniProtKB-UniRule"/>
</dbReference>
<dbReference type="PANTHER" id="PTHR30266:SF2">
    <property type="entry name" value="LARGE-CONDUCTANCE MECHANOSENSITIVE CHANNEL"/>
    <property type="match status" value="1"/>
</dbReference>
<dbReference type="Gene3D" id="1.10.1200.120">
    <property type="entry name" value="Large-conductance mechanosensitive channel, MscL, domain 1"/>
    <property type="match status" value="1"/>
</dbReference>
<evidence type="ECO:0000256" key="9">
    <source>
        <dbReference type="ARBA" id="ARBA00023136"/>
    </source>
</evidence>
<dbReference type="FunFam" id="1.10.1200.120:FF:000001">
    <property type="entry name" value="Large-conductance mechanosensitive channel"/>
    <property type="match status" value="1"/>
</dbReference>
<reference evidence="12 13" key="1">
    <citation type="journal article" date="2009" name="Stand. Genomic Sci.">
        <title>Complete genome sequence of Streptobacillus moniliformis type strain (9901T).</title>
        <authorList>
            <person name="Nolan M."/>
            <person name="Gronow S."/>
            <person name="Lapidus A."/>
            <person name="Ivanova N."/>
            <person name="Copeland A."/>
            <person name="Lucas S."/>
            <person name="Del Rio T.G."/>
            <person name="Chen F."/>
            <person name="Tice H."/>
            <person name="Pitluck S."/>
            <person name="Cheng J.F."/>
            <person name="Sims D."/>
            <person name="Meincke L."/>
            <person name="Bruce D."/>
            <person name="Goodwin L."/>
            <person name="Brettin T."/>
            <person name="Han C."/>
            <person name="Detter J.C."/>
            <person name="Ovchinikova G."/>
            <person name="Pati A."/>
            <person name="Mavromatis K."/>
            <person name="Mikhailova N."/>
            <person name="Chen A."/>
            <person name="Palaniappan K."/>
            <person name="Land M."/>
            <person name="Hauser L."/>
            <person name="Chang Y.J."/>
            <person name="Jeffries C.D."/>
            <person name="Rohde M."/>
            <person name="Sproer C."/>
            <person name="Goker M."/>
            <person name="Bristow J."/>
            <person name="Eisen J.A."/>
            <person name="Markowitz V."/>
            <person name="Hugenholtz P."/>
            <person name="Kyrpides N.C."/>
            <person name="Klenk H.P."/>
            <person name="Chain P."/>
        </authorList>
    </citation>
    <scope>NUCLEOTIDE SEQUENCE [LARGE SCALE GENOMIC DNA]</scope>
    <source>
        <strain evidence="13">ATCC 14647 / DSM 12112 / NCTC 10651 / 9901</strain>
    </source>
</reference>
<dbReference type="NCBIfam" id="NF001843">
    <property type="entry name" value="PRK00567.1-4"/>
    <property type="match status" value="1"/>
</dbReference>
<dbReference type="GeneID" id="29674257"/>
<dbReference type="InterPro" id="IPR036019">
    <property type="entry name" value="MscL_channel"/>
</dbReference>
<dbReference type="OrthoDB" id="9810350at2"/>
<dbReference type="KEGG" id="smf:Smon_0756"/>
<dbReference type="GO" id="GO:0005886">
    <property type="term" value="C:plasma membrane"/>
    <property type="evidence" value="ECO:0007669"/>
    <property type="project" value="UniProtKB-SubCell"/>
</dbReference>
<evidence type="ECO:0000256" key="11">
    <source>
        <dbReference type="HAMAP-Rule" id="MF_00115"/>
    </source>
</evidence>
<evidence type="ECO:0000256" key="5">
    <source>
        <dbReference type="ARBA" id="ARBA00022475"/>
    </source>
</evidence>
<dbReference type="Proteomes" id="UP000002072">
    <property type="component" value="Chromosome"/>
</dbReference>
<keyword evidence="7 11" id="KW-1133">Transmembrane helix</keyword>
<dbReference type="PANTHER" id="PTHR30266">
    <property type="entry name" value="MECHANOSENSITIVE CHANNEL MSCL"/>
    <property type="match status" value="1"/>
</dbReference>
<dbReference type="eggNOG" id="COG1970">
    <property type="taxonomic scope" value="Bacteria"/>
</dbReference>
<proteinExistence type="inferred from homology"/>
<dbReference type="InterPro" id="IPR037673">
    <property type="entry name" value="MSC/AndL"/>
</dbReference>
<evidence type="ECO:0000256" key="6">
    <source>
        <dbReference type="ARBA" id="ARBA00022692"/>
    </source>
</evidence>
<keyword evidence="6 11" id="KW-0812">Transmembrane</keyword>
<accession>D1AY50</accession>
<organism evidence="12 13">
    <name type="scientific">Streptobacillus moniliformis (strain ATCC 14647 / DSM 12112 / NCTC 10651 / 9901)</name>
    <dbReference type="NCBI Taxonomy" id="519441"/>
    <lineage>
        <taxon>Bacteria</taxon>
        <taxon>Fusobacteriati</taxon>
        <taxon>Fusobacteriota</taxon>
        <taxon>Fusobacteriia</taxon>
        <taxon>Fusobacteriales</taxon>
        <taxon>Leptotrichiaceae</taxon>
        <taxon>Streptobacillus</taxon>
    </lineage>
</organism>
<comment type="subunit">
    <text evidence="3 11">Homopentamer.</text>
</comment>
<evidence type="ECO:0000256" key="8">
    <source>
        <dbReference type="ARBA" id="ARBA00023065"/>
    </source>
</evidence>
<dbReference type="EMBL" id="CP001779">
    <property type="protein sequence ID" value="ACZ01226.1"/>
    <property type="molecule type" value="Genomic_DNA"/>
</dbReference>
<dbReference type="Pfam" id="PF01741">
    <property type="entry name" value="MscL"/>
    <property type="match status" value="1"/>
</dbReference>
<keyword evidence="9 11" id="KW-0472">Membrane</keyword>
<dbReference type="HAMAP" id="MF_00115">
    <property type="entry name" value="MscL"/>
    <property type="match status" value="1"/>
</dbReference>
<dbReference type="PROSITE" id="PS01327">
    <property type="entry name" value="MSCL"/>
    <property type="match status" value="1"/>
</dbReference>
<evidence type="ECO:0000313" key="12">
    <source>
        <dbReference type="EMBL" id="ACZ01226.1"/>
    </source>
</evidence>
<protein>
    <recommendedName>
        <fullName evidence="11">Large-conductance mechanosensitive channel</fullName>
    </recommendedName>
</protein>
<keyword evidence="5 11" id="KW-1003">Cell membrane</keyword>
<dbReference type="PRINTS" id="PR01264">
    <property type="entry name" value="MECHCHANNEL"/>
</dbReference>
<comment type="similarity">
    <text evidence="2 11">Belongs to the MscL family.</text>
</comment>
<evidence type="ECO:0000256" key="2">
    <source>
        <dbReference type="ARBA" id="ARBA00007254"/>
    </source>
</evidence>